<evidence type="ECO:0000313" key="2">
    <source>
        <dbReference type="EMBL" id="GGX56876.1"/>
    </source>
</evidence>
<feature type="region of interest" description="Disordered" evidence="1">
    <location>
        <begin position="54"/>
        <end position="93"/>
    </location>
</feature>
<organism evidence="2 3">
    <name type="scientific">Streptomyces fructofermentans</name>
    <dbReference type="NCBI Taxonomy" id="152141"/>
    <lineage>
        <taxon>Bacteria</taxon>
        <taxon>Bacillati</taxon>
        <taxon>Actinomycetota</taxon>
        <taxon>Actinomycetes</taxon>
        <taxon>Kitasatosporales</taxon>
        <taxon>Streptomycetaceae</taxon>
        <taxon>Streptomyces</taxon>
    </lineage>
</organism>
<proteinExistence type="predicted"/>
<sequence>MTSSACAHPATVLSSTGNSFAPHHITASSAEAGQPATVAAWTVVKGRSCMVPSRGVQVEGGRGGAPRPGFGRTPVGPATPGRAGRPPVPSRAF</sequence>
<dbReference type="AlphaFoldDB" id="A0A918KBV3"/>
<reference evidence="2" key="2">
    <citation type="submission" date="2020-09" db="EMBL/GenBank/DDBJ databases">
        <authorList>
            <person name="Sun Q."/>
            <person name="Ohkuma M."/>
        </authorList>
    </citation>
    <scope>NUCLEOTIDE SEQUENCE</scope>
    <source>
        <strain evidence="2">JCM 4956</strain>
    </source>
</reference>
<evidence type="ECO:0000313" key="3">
    <source>
        <dbReference type="Proteomes" id="UP000645555"/>
    </source>
</evidence>
<dbReference type="EMBL" id="BMWD01000007">
    <property type="protein sequence ID" value="GGX56876.1"/>
    <property type="molecule type" value="Genomic_DNA"/>
</dbReference>
<feature type="compositionally biased region" description="Low complexity" evidence="1">
    <location>
        <begin position="67"/>
        <end position="85"/>
    </location>
</feature>
<reference evidence="2" key="1">
    <citation type="journal article" date="2014" name="Int. J. Syst. Evol. Microbiol.">
        <title>Complete genome sequence of Corynebacterium casei LMG S-19264T (=DSM 44701T), isolated from a smear-ripened cheese.</title>
        <authorList>
            <consortium name="US DOE Joint Genome Institute (JGI-PGF)"/>
            <person name="Walter F."/>
            <person name="Albersmeier A."/>
            <person name="Kalinowski J."/>
            <person name="Ruckert C."/>
        </authorList>
    </citation>
    <scope>NUCLEOTIDE SEQUENCE</scope>
    <source>
        <strain evidence="2">JCM 4956</strain>
    </source>
</reference>
<protein>
    <submittedName>
        <fullName evidence="2">Uncharacterized protein</fullName>
    </submittedName>
</protein>
<dbReference type="Proteomes" id="UP000645555">
    <property type="component" value="Unassembled WGS sequence"/>
</dbReference>
<gene>
    <name evidence="2" type="ORF">GCM10010515_25470</name>
</gene>
<comment type="caution">
    <text evidence="2">The sequence shown here is derived from an EMBL/GenBank/DDBJ whole genome shotgun (WGS) entry which is preliminary data.</text>
</comment>
<accession>A0A918KBV3</accession>
<name>A0A918KBV3_9ACTN</name>
<evidence type="ECO:0000256" key="1">
    <source>
        <dbReference type="SAM" id="MobiDB-lite"/>
    </source>
</evidence>
<keyword evidence="3" id="KW-1185">Reference proteome</keyword>